<comment type="caution">
    <text evidence="3">The sequence shown here is derived from an EMBL/GenBank/DDBJ whole genome shotgun (WGS) entry which is preliminary data.</text>
</comment>
<proteinExistence type="predicted"/>
<feature type="compositionally biased region" description="Polar residues" evidence="1">
    <location>
        <begin position="72"/>
        <end position="101"/>
    </location>
</feature>
<name>A0ABR4C4W2_9HELO</name>
<dbReference type="InterPro" id="IPR013087">
    <property type="entry name" value="Znf_C2H2_type"/>
</dbReference>
<dbReference type="Proteomes" id="UP001595075">
    <property type="component" value="Unassembled WGS sequence"/>
</dbReference>
<feature type="region of interest" description="Disordered" evidence="1">
    <location>
        <begin position="71"/>
        <end position="101"/>
    </location>
</feature>
<feature type="domain" description="C2H2-type" evidence="2">
    <location>
        <begin position="5"/>
        <end position="28"/>
    </location>
</feature>
<feature type="region of interest" description="Disordered" evidence="1">
    <location>
        <begin position="167"/>
        <end position="186"/>
    </location>
</feature>
<reference evidence="3 4" key="1">
    <citation type="journal article" date="2024" name="Commun. Biol.">
        <title>Comparative genomic analysis of thermophilic fungi reveals convergent evolutionary adaptations and gene losses.</title>
        <authorList>
            <person name="Steindorff A.S."/>
            <person name="Aguilar-Pontes M.V."/>
            <person name="Robinson A.J."/>
            <person name="Andreopoulos B."/>
            <person name="LaButti K."/>
            <person name="Kuo A."/>
            <person name="Mondo S."/>
            <person name="Riley R."/>
            <person name="Otillar R."/>
            <person name="Haridas S."/>
            <person name="Lipzen A."/>
            <person name="Grimwood J."/>
            <person name="Schmutz J."/>
            <person name="Clum A."/>
            <person name="Reid I.D."/>
            <person name="Moisan M.C."/>
            <person name="Butler G."/>
            <person name="Nguyen T.T.M."/>
            <person name="Dewar K."/>
            <person name="Conant G."/>
            <person name="Drula E."/>
            <person name="Henrissat B."/>
            <person name="Hansel C."/>
            <person name="Singer S."/>
            <person name="Hutchinson M.I."/>
            <person name="de Vries R.P."/>
            <person name="Natvig D.O."/>
            <person name="Powell A.J."/>
            <person name="Tsang A."/>
            <person name="Grigoriev I.V."/>
        </authorList>
    </citation>
    <scope>NUCLEOTIDE SEQUENCE [LARGE SCALE GENOMIC DNA]</scope>
    <source>
        <strain evidence="3 4">CBS 494.80</strain>
    </source>
</reference>
<gene>
    <name evidence="3" type="ORF">VTL71DRAFT_3843</name>
</gene>
<keyword evidence="4" id="KW-1185">Reference proteome</keyword>
<evidence type="ECO:0000259" key="2">
    <source>
        <dbReference type="PROSITE" id="PS00028"/>
    </source>
</evidence>
<protein>
    <recommendedName>
        <fullName evidence="2">C2H2-type domain-containing protein</fullName>
    </recommendedName>
</protein>
<dbReference type="PROSITE" id="PS00028">
    <property type="entry name" value="ZINC_FINGER_C2H2_1"/>
    <property type="match status" value="1"/>
</dbReference>
<sequence>MSFTCPHKSCTTIFESVEELRKHGNEAHPVHGILPVLCSKDPSHLPKSTPAPTEHLELKLLLEDKSIRAEASASSEQIHPSEIRNSTSPPQTSSIPVESQSSLAEQVLLSQNEKAVMDVEQATRQASVDHCYRNDRKSTIPRTCEWKTTLRSRNLEDGLKDLSLSELLGYSSSDQESDDGFSNYSF</sequence>
<evidence type="ECO:0000313" key="4">
    <source>
        <dbReference type="Proteomes" id="UP001595075"/>
    </source>
</evidence>
<evidence type="ECO:0000256" key="1">
    <source>
        <dbReference type="SAM" id="MobiDB-lite"/>
    </source>
</evidence>
<dbReference type="EMBL" id="JAZHXI010000013">
    <property type="protein sequence ID" value="KAL2064705.1"/>
    <property type="molecule type" value="Genomic_DNA"/>
</dbReference>
<accession>A0ABR4C4W2</accession>
<organism evidence="3 4">
    <name type="scientific">Oculimacula yallundae</name>
    <dbReference type="NCBI Taxonomy" id="86028"/>
    <lineage>
        <taxon>Eukaryota</taxon>
        <taxon>Fungi</taxon>
        <taxon>Dikarya</taxon>
        <taxon>Ascomycota</taxon>
        <taxon>Pezizomycotina</taxon>
        <taxon>Leotiomycetes</taxon>
        <taxon>Helotiales</taxon>
        <taxon>Ploettnerulaceae</taxon>
        <taxon>Oculimacula</taxon>
    </lineage>
</organism>
<evidence type="ECO:0000313" key="3">
    <source>
        <dbReference type="EMBL" id="KAL2064705.1"/>
    </source>
</evidence>